<dbReference type="CDD" id="cd06223">
    <property type="entry name" value="PRTases_typeI"/>
    <property type="match status" value="1"/>
</dbReference>
<name>A0A090Q0T8_9FLAO</name>
<dbReference type="GO" id="GO:0044209">
    <property type="term" value="P:AMP salvage"/>
    <property type="evidence" value="ECO:0007669"/>
    <property type="project" value="UniProtKB-UniRule"/>
</dbReference>
<comment type="function">
    <text evidence="2 11">Catalyzes a salvage reaction resulting in the formation of AMP, that is energically less costly than de novo synthesis.</text>
</comment>
<dbReference type="RefSeq" id="WP_042278141.1">
    <property type="nucleotide sequence ID" value="NZ_BBML01000003.1"/>
</dbReference>
<evidence type="ECO:0000256" key="2">
    <source>
        <dbReference type="ARBA" id="ARBA00003968"/>
    </source>
</evidence>
<dbReference type="UniPathway" id="UPA00588">
    <property type="reaction ID" value="UER00646"/>
</dbReference>
<comment type="pathway">
    <text evidence="4 11">Purine metabolism; AMP biosynthesis via salvage pathway; AMP from adenine: step 1/1.</text>
</comment>
<dbReference type="NCBIfam" id="NF002636">
    <property type="entry name" value="PRK02304.1-5"/>
    <property type="match status" value="1"/>
</dbReference>
<dbReference type="InterPro" id="IPR029057">
    <property type="entry name" value="PRTase-like"/>
</dbReference>
<dbReference type="HAMAP" id="MF_00004">
    <property type="entry name" value="Aden_phosphoribosyltr"/>
    <property type="match status" value="1"/>
</dbReference>
<evidence type="ECO:0000256" key="1">
    <source>
        <dbReference type="ARBA" id="ARBA00000868"/>
    </source>
</evidence>
<keyword evidence="13" id="KW-1185">Reference proteome</keyword>
<evidence type="ECO:0000256" key="11">
    <source>
        <dbReference type="HAMAP-Rule" id="MF_00004"/>
    </source>
</evidence>
<dbReference type="PANTHER" id="PTHR32315">
    <property type="entry name" value="ADENINE PHOSPHORIBOSYLTRANSFERASE"/>
    <property type="match status" value="1"/>
</dbReference>
<dbReference type="eggNOG" id="COG0503">
    <property type="taxonomic scope" value="Bacteria"/>
</dbReference>
<evidence type="ECO:0000256" key="5">
    <source>
        <dbReference type="ARBA" id="ARBA00008391"/>
    </source>
</evidence>
<keyword evidence="9 11" id="KW-0808">Transferase</keyword>
<dbReference type="STRING" id="319236.BST91_02805"/>
<evidence type="ECO:0000256" key="9">
    <source>
        <dbReference type="ARBA" id="ARBA00022679"/>
    </source>
</evidence>
<dbReference type="GO" id="GO:0003999">
    <property type="term" value="F:adenine phosphoribosyltransferase activity"/>
    <property type="evidence" value="ECO:0007669"/>
    <property type="project" value="UniProtKB-UniRule"/>
</dbReference>
<dbReference type="Gene3D" id="3.40.50.2020">
    <property type="match status" value="1"/>
</dbReference>
<evidence type="ECO:0000256" key="4">
    <source>
        <dbReference type="ARBA" id="ARBA00004659"/>
    </source>
</evidence>
<keyword evidence="8 11" id="KW-0328">Glycosyltransferase</keyword>
<dbReference type="SUPFAM" id="SSF53271">
    <property type="entry name" value="PRTase-like"/>
    <property type="match status" value="1"/>
</dbReference>
<dbReference type="Pfam" id="PF00156">
    <property type="entry name" value="Pribosyltran"/>
    <property type="match status" value="1"/>
</dbReference>
<gene>
    <name evidence="11" type="primary">apt</name>
    <name evidence="12" type="ORF">JCM19294_1008</name>
</gene>
<dbReference type="Proteomes" id="UP000029221">
    <property type="component" value="Unassembled WGS sequence"/>
</dbReference>
<evidence type="ECO:0000313" key="12">
    <source>
        <dbReference type="EMBL" id="GAK96699.1"/>
    </source>
</evidence>
<evidence type="ECO:0000256" key="10">
    <source>
        <dbReference type="ARBA" id="ARBA00022726"/>
    </source>
</evidence>
<sequence>MTEKELKAIVVDVPDFPKQGIIFKDISGLLSTNEIRSDVVDKLTQPYQGKRIDVVAGIESRGFLFGMLLAQKLKAKFIMIRKPGKLPGPILKTSYELEYGTDSLEIQEKSIKEDDVVLLHDDVLATGGTAAAAITLLKEAGASKVYANFVLELGFLNGRKQFSESTHSILKY</sequence>
<dbReference type="EMBL" id="BBML01000003">
    <property type="protein sequence ID" value="GAK96699.1"/>
    <property type="molecule type" value="Genomic_DNA"/>
</dbReference>
<proteinExistence type="inferred from homology"/>
<dbReference type="GO" id="GO:0006166">
    <property type="term" value="P:purine ribonucleoside salvage"/>
    <property type="evidence" value="ECO:0007669"/>
    <property type="project" value="UniProtKB-KW"/>
</dbReference>
<accession>A0A090Q0T8</accession>
<dbReference type="PANTHER" id="PTHR32315:SF3">
    <property type="entry name" value="ADENINE PHOSPHORIBOSYLTRANSFERASE"/>
    <property type="match status" value="1"/>
</dbReference>
<evidence type="ECO:0000256" key="6">
    <source>
        <dbReference type="ARBA" id="ARBA00011893"/>
    </source>
</evidence>
<dbReference type="GO" id="GO:0016208">
    <property type="term" value="F:AMP binding"/>
    <property type="evidence" value="ECO:0007669"/>
    <property type="project" value="TreeGrafter"/>
</dbReference>
<dbReference type="InterPro" id="IPR005764">
    <property type="entry name" value="Ade_phspho_trans"/>
</dbReference>
<dbReference type="EC" id="2.4.2.7" evidence="6 11"/>
<evidence type="ECO:0000256" key="8">
    <source>
        <dbReference type="ARBA" id="ARBA00022676"/>
    </source>
</evidence>
<protein>
    <recommendedName>
        <fullName evidence="6 11">Adenine phosphoribosyltransferase</fullName>
        <shortName evidence="11">APRT</shortName>
        <ecNumber evidence="6 11">2.4.2.7</ecNumber>
    </recommendedName>
</protein>
<reference evidence="12" key="1">
    <citation type="journal article" date="2014" name="Genome Announc.">
        <title>Draft Genome Sequences of Marine Flavobacterium Nonlabens Strains NR17, NR24, NR27, NR32, NR33, and Ara13.</title>
        <authorList>
            <person name="Nakanishi M."/>
            <person name="Meirelles P."/>
            <person name="Suzuki R."/>
            <person name="Takatani N."/>
            <person name="Mino S."/>
            <person name="Suda W."/>
            <person name="Oshima K."/>
            <person name="Hattori M."/>
            <person name="Ohkuma M."/>
            <person name="Hosokawa M."/>
            <person name="Miyashita K."/>
            <person name="Thompson F.L."/>
            <person name="Niwa A."/>
            <person name="Sawabe T."/>
            <person name="Sawabe T."/>
        </authorList>
    </citation>
    <scope>NUCLEOTIDE SEQUENCE [LARGE SCALE GENOMIC DNA]</scope>
    <source>
        <strain evidence="12">JCM 19294</strain>
    </source>
</reference>
<dbReference type="NCBIfam" id="NF002634">
    <property type="entry name" value="PRK02304.1-3"/>
    <property type="match status" value="1"/>
</dbReference>
<evidence type="ECO:0000313" key="13">
    <source>
        <dbReference type="Proteomes" id="UP000029221"/>
    </source>
</evidence>
<comment type="subcellular location">
    <subcellularLocation>
        <location evidence="3 11">Cytoplasm</location>
    </subcellularLocation>
</comment>
<evidence type="ECO:0000256" key="3">
    <source>
        <dbReference type="ARBA" id="ARBA00004496"/>
    </source>
</evidence>
<keyword evidence="7 11" id="KW-0963">Cytoplasm</keyword>
<comment type="catalytic activity">
    <reaction evidence="1 11">
        <text>AMP + diphosphate = 5-phospho-alpha-D-ribose 1-diphosphate + adenine</text>
        <dbReference type="Rhea" id="RHEA:16609"/>
        <dbReference type="ChEBI" id="CHEBI:16708"/>
        <dbReference type="ChEBI" id="CHEBI:33019"/>
        <dbReference type="ChEBI" id="CHEBI:58017"/>
        <dbReference type="ChEBI" id="CHEBI:456215"/>
        <dbReference type="EC" id="2.4.2.7"/>
    </reaction>
</comment>
<keyword evidence="10 11" id="KW-0660">Purine salvage</keyword>
<comment type="subunit">
    <text evidence="11">Homodimer.</text>
</comment>
<dbReference type="GO" id="GO:0002055">
    <property type="term" value="F:adenine binding"/>
    <property type="evidence" value="ECO:0007669"/>
    <property type="project" value="TreeGrafter"/>
</dbReference>
<dbReference type="InterPro" id="IPR000836">
    <property type="entry name" value="PRTase_dom"/>
</dbReference>
<dbReference type="InterPro" id="IPR050054">
    <property type="entry name" value="UPRTase/APRTase"/>
</dbReference>
<organism evidence="12 13">
    <name type="scientific">Nonlabens tegetincola</name>
    <dbReference type="NCBI Taxonomy" id="323273"/>
    <lineage>
        <taxon>Bacteria</taxon>
        <taxon>Pseudomonadati</taxon>
        <taxon>Bacteroidota</taxon>
        <taxon>Flavobacteriia</taxon>
        <taxon>Flavobacteriales</taxon>
        <taxon>Flavobacteriaceae</taxon>
        <taxon>Nonlabens</taxon>
    </lineage>
</organism>
<comment type="caution">
    <text evidence="12">The sequence shown here is derived from an EMBL/GenBank/DDBJ whole genome shotgun (WGS) entry which is preliminary data.</text>
</comment>
<dbReference type="GO" id="GO:0005737">
    <property type="term" value="C:cytoplasm"/>
    <property type="evidence" value="ECO:0007669"/>
    <property type="project" value="UniProtKB-SubCell"/>
</dbReference>
<evidence type="ECO:0000256" key="7">
    <source>
        <dbReference type="ARBA" id="ARBA00022490"/>
    </source>
</evidence>
<comment type="similarity">
    <text evidence="5 11">Belongs to the purine/pyrimidine phosphoribosyltransferase family.</text>
</comment>
<dbReference type="GO" id="GO:0006168">
    <property type="term" value="P:adenine salvage"/>
    <property type="evidence" value="ECO:0007669"/>
    <property type="project" value="InterPro"/>
</dbReference>
<dbReference type="AlphaFoldDB" id="A0A090Q0T8"/>
<dbReference type="FunFam" id="3.40.50.2020:FF:000021">
    <property type="entry name" value="Adenine phosphoribosyltransferase"/>
    <property type="match status" value="1"/>
</dbReference>